<dbReference type="EMBL" id="CM042015">
    <property type="protein sequence ID" value="KAI3709189.1"/>
    <property type="molecule type" value="Genomic_DNA"/>
</dbReference>
<dbReference type="Proteomes" id="UP001055811">
    <property type="component" value="Linkage Group LG07"/>
</dbReference>
<evidence type="ECO:0000313" key="1">
    <source>
        <dbReference type="EMBL" id="KAI3709189.1"/>
    </source>
</evidence>
<organism evidence="1 2">
    <name type="scientific">Cichorium intybus</name>
    <name type="common">Chicory</name>
    <dbReference type="NCBI Taxonomy" id="13427"/>
    <lineage>
        <taxon>Eukaryota</taxon>
        <taxon>Viridiplantae</taxon>
        <taxon>Streptophyta</taxon>
        <taxon>Embryophyta</taxon>
        <taxon>Tracheophyta</taxon>
        <taxon>Spermatophyta</taxon>
        <taxon>Magnoliopsida</taxon>
        <taxon>eudicotyledons</taxon>
        <taxon>Gunneridae</taxon>
        <taxon>Pentapetalae</taxon>
        <taxon>asterids</taxon>
        <taxon>campanulids</taxon>
        <taxon>Asterales</taxon>
        <taxon>Asteraceae</taxon>
        <taxon>Cichorioideae</taxon>
        <taxon>Cichorieae</taxon>
        <taxon>Cichoriinae</taxon>
        <taxon>Cichorium</taxon>
    </lineage>
</organism>
<reference evidence="2" key="1">
    <citation type="journal article" date="2022" name="Mol. Ecol. Resour.">
        <title>The genomes of chicory, endive, great burdock and yacon provide insights into Asteraceae palaeo-polyploidization history and plant inulin production.</title>
        <authorList>
            <person name="Fan W."/>
            <person name="Wang S."/>
            <person name="Wang H."/>
            <person name="Wang A."/>
            <person name="Jiang F."/>
            <person name="Liu H."/>
            <person name="Zhao H."/>
            <person name="Xu D."/>
            <person name="Zhang Y."/>
        </authorList>
    </citation>
    <scope>NUCLEOTIDE SEQUENCE [LARGE SCALE GENOMIC DNA]</scope>
    <source>
        <strain evidence="2">cv. Punajuju</strain>
    </source>
</reference>
<protein>
    <submittedName>
        <fullName evidence="1">Uncharacterized protein</fullName>
    </submittedName>
</protein>
<proteinExistence type="predicted"/>
<evidence type="ECO:0000313" key="2">
    <source>
        <dbReference type="Proteomes" id="UP001055811"/>
    </source>
</evidence>
<reference evidence="1 2" key="2">
    <citation type="journal article" date="2022" name="Mol. Ecol. Resour.">
        <title>The genomes of chicory, endive, great burdock and yacon provide insights into Asteraceae paleo-polyploidization history and plant inulin production.</title>
        <authorList>
            <person name="Fan W."/>
            <person name="Wang S."/>
            <person name="Wang H."/>
            <person name="Wang A."/>
            <person name="Jiang F."/>
            <person name="Liu H."/>
            <person name="Zhao H."/>
            <person name="Xu D."/>
            <person name="Zhang Y."/>
        </authorList>
    </citation>
    <scope>NUCLEOTIDE SEQUENCE [LARGE SCALE GENOMIC DNA]</scope>
    <source>
        <strain evidence="2">cv. Punajuju</strain>
        <tissue evidence="1">Leaves</tissue>
    </source>
</reference>
<keyword evidence="2" id="KW-1185">Reference proteome</keyword>
<gene>
    <name evidence="1" type="ORF">L2E82_38948</name>
</gene>
<comment type="caution">
    <text evidence="1">The sequence shown here is derived from an EMBL/GenBank/DDBJ whole genome shotgun (WGS) entry which is preliminary data.</text>
</comment>
<accession>A0ACB9AGM8</accession>
<name>A0ACB9AGM8_CICIN</name>
<sequence length="193" mass="21289">MTSSLLKVVEGMIQFILFFFDNLSNCLLLLMRGLGIVLQREGFNTMVTSFAMIFKKLDEAADVSLDQLTVNEYPAGVGLSPHIDTHLAFEGSIYSLSLSGPCIMEFRGNDGDKERSNMIRRANMIKERIKIQESACGPNINVNYTSLSPIVKPISGQPKSLCISQNVMTSGISQEGSQLIEKYTCCCDRSNGE</sequence>